<evidence type="ECO:0000313" key="6">
    <source>
        <dbReference type="EMBL" id="KRT84281.1"/>
    </source>
</evidence>
<dbReference type="SMART" id="SM00355">
    <property type="entry name" value="ZnF_C2H2"/>
    <property type="match status" value="2"/>
</dbReference>
<dbReference type="PROSITE" id="PS51915">
    <property type="entry name" value="ZAD"/>
    <property type="match status" value="1"/>
</dbReference>
<keyword evidence="2" id="KW-0862">Zinc</keyword>
<comment type="caution">
    <text evidence="6">The sequence shown here is derived from an EMBL/GenBank/DDBJ whole genome shotgun (WGS) entry which is preliminary data.</text>
</comment>
<evidence type="ECO:0000256" key="2">
    <source>
        <dbReference type="PROSITE-ProRule" id="PRU01263"/>
    </source>
</evidence>
<keyword evidence="1 6" id="KW-0863">Zinc-finger</keyword>
<dbReference type="InterPro" id="IPR036236">
    <property type="entry name" value="Znf_C2H2_sf"/>
</dbReference>
<feature type="binding site" evidence="2">
    <location>
        <position position="10"/>
    </location>
    <ligand>
        <name>Zn(2+)</name>
        <dbReference type="ChEBI" id="CHEBI:29105"/>
    </ligand>
</feature>
<sequence>MMSEKVCRLCLRREGLIDIFACSSQSIARLKMCISLATGIAICQQDDVSRNVCLTCIRVTAMLYKFRKNALANDKALKEHVNKQLKLPGNPKDEDFNQNLLDLLETSVEVSSLTQSSKSHSSPIQFTNANSSFEASKEVLILQKTKSDDSCMLNRPTSNSFTFKRPNVKSPNTSDNDMPIGSLLTKLDEEPVFACSYCNKMFKANTDLKRHQYAHRVCCLCNGIFQSQEALDRHQREICFKKIAANLPTVLLRRVDRESEKPKLQLRQNQTLRDPNLTPKAKEDRPQKLINDLMACVNQMDEGESDSVEDLFIPKGIKKETVGEPSTISQENGILNEYQAINIKYEESIVKEENASADNSFTSEVDVKPEDLITHILNLLKKYSSRKQDLHAKKLRIQ</sequence>
<dbReference type="GO" id="GO:0008270">
    <property type="term" value="F:zinc ion binding"/>
    <property type="evidence" value="ECO:0007669"/>
    <property type="project" value="UniProtKB-UniRule"/>
</dbReference>
<dbReference type="SUPFAM" id="SSF57667">
    <property type="entry name" value="beta-beta-alpha zinc fingers"/>
    <property type="match status" value="1"/>
</dbReference>
<accession>A0A0T6BAD0</accession>
<dbReference type="GO" id="GO:0005634">
    <property type="term" value="C:nucleus"/>
    <property type="evidence" value="ECO:0007669"/>
    <property type="project" value="InterPro"/>
</dbReference>
<dbReference type="Pfam" id="PF00096">
    <property type="entry name" value="zf-C2H2"/>
    <property type="match status" value="1"/>
</dbReference>
<keyword evidence="7" id="KW-1185">Reference proteome</keyword>
<feature type="binding site" evidence="2">
    <location>
        <position position="56"/>
    </location>
    <ligand>
        <name>Zn(2+)</name>
        <dbReference type="ChEBI" id="CHEBI:29105"/>
    </ligand>
</feature>
<dbReference type="EMBL" id="LJIG01002659">
    <property type="protein sequence ID" value="KRT84281.1"/>
    <property type="molecule type" value="Genomic_DNA"/>
</dbReference>
<dbReference type="InterPro" id="IPR012934">
    <property type="entry name" value="Znf_AD"/>
</dbReference>
<dbReference type="Pfam" id="PF07776">
    <property type="entry name" value="zf-AD"/>
    <property type="match status" value="1"/>
</dbReference>
<feature type="binding site" evidence="2">
    <location>
        <position position="53"/>
    </location>
    <ligand>
        <name>Zn(2+)</name>
        <dbReference type="ChEBI" id="CHEBI:29105"/>
    </ligand>
</feature>
<dbReference type="OrthoDB" id="6784650at2759"/>
<gene>
    <name evidence="6" type="ORF">AMK59_2799</name>
</gene>
<dbReference type="Gene3D" id="3.30.160.60">
    <property type="entry name" value="Classic Zinc Finger"/>
    <property type="match status" value="1"/>
</dbReference>
<dbReference type="InterPro" id="IPR013087">
    <property type="entry name" value="Znf_C2H2_type"/>
</dbReference>
<feature type="domain" description="ZAD" evidence="5">
    <location>
        <begin position="5"/>
        <end position="80"/>
    </location>
</feature>
<feature type="domain" description="C2H2-type" evidence="4">
    <location>
        <begin position="193"/>
        <end position="215"/>
    </location>
</feature>
<evidence type="ECO:0000259" key="5">
    <source>
        <dbReference type="PROSITE" id="PS51915"/>
    </source>
</evidence>
<dbReference type="PROSITE" id="PS00028">
    <property type="entry name" value="ZINC_FINGER_C2H2_1"/>
    <property type="match status" value="1"/>
</dbReference>
<dbReference type="SMART" id="SM00868">
    <property type="entry name" value="zf-AD"/>
    <property type="match status" value="1"/>
</dbReference>
<dbReference type="Proteomes" id="UP000051574">
    <property type="component" value="Unassembled WGS sequence"/>
</dbReference>
<dbReference type="PROSITE" id="PS50157">
    <property type="entry name" value="ZINC_FINGER_C2H2_2"/>
    <property type="match status" value="1"/>
</dbReference>
<evidence type="ECO:0000256" key="3">
    <source>
        <dbReference type="SAM" id="MobiDB-lite"/>
    </source>
</evidence>
<evidence type="ECO:0000313" key="7">
    <source>
        <dbReference type="Proteomes" id="UP000051574"/>
    </source>
</evidence>
<evidence type="ECO:0000259" key="4">
    <source>
        <dbReference type="PROSITE" id="PS50157"/>
    </source>
</evidence>
<protein>
    <submittedName>
        <fullName evidence="6">Zinc-finger associated domain containing protein</fullName>
    </submittedName>
</protein>
<name>A0A0T6BAD0_9SCAR</name>
<evidence type="ECO:0000256" key="1">
    <source>
        <dbReference type="PROSITE-ProRule" id="PRU00042"/>
    </source>
</evidence>
<reference evidence="6 7" key="1">
    <citation type="submission" date="2015-09" db="EMBL/GenBank/DDBJ databases">
        <title>Draft genome of the scarab beetle Oryctes borbonicus.</title>
        <authorList>
            <person name="Meyer J.M."/>
            <person name="Markov G.V."/>
            <person name="Baskaran P."/>
            <person name="Herrmann M."/>
            <person name="Sommer R.J."/>
            <person name="Roedelsperger C."/>
        </authorList>
    </citation>
    <scope>NUCLEOTIDE SEQUENCE [LARGE SCALE GENOMIC DNA]</scope>
    <source>
        <strain evidence="6">OB123</strain>
        <tissue evidence="6">Whole animal</tissue>
    </source>
</reference>
<proteinExistence type="predicted"/>
<keyword evidence="2" id="KW-0479">Metal-binding</keyword>
<dbReference type="AlphaFoldDB" id="A0A0T6BAD0"/>
<organism evidence="6 7">
    <name type="scientific">Oryctes borbonicus</name>
    <dbReference type="NCBI Taxonomy" id="1629725"/>
    <lineage>
        <taxon>Eukaryota</taxon>
        <taxon>Metazoa</taxon>
        <taxon>Ecdysozoa</taxon>
        <taxon>Arthropoda</taxon>
        <taxon>Hexapoda</taxon>
        <taxon>Insecta</taxon>
        <taxon>Pterygota</taxon>
        <taxon>Neoptera</taxon>
        <taxon>Endopterygota</taxon>
        <taxon>Coleoptera</taxon>
        <taxon>Polyphaga</taxon>
        <taxon>Scarabaeiformia</taxon>
        <taxon>Scarabaeidae</taxon>
        <taxon>Dynastinae</taxon>
        <taxon>Oryctes</taxon>
    </lineage>
</organism>
<feature type="binding site" evidence="2">
    <location>
        <position position="7"/>
    </location>
    <ligand>
        <name>Zn(2+)</name>
        <dbReference type="ChEBI" id="CHEBI:29105"/>
    </ligand>
</feature>
<feature type="region of interest" description="Disordered" evidence="3">
    <location>
        <begin position="260"/>
        <end position="283"/>
    </location>
</feature>
<dbReference type="SUPFAM" id="SSF57716">
    <property type="entry name" value="Glucocorticoid receptor-like (DNA-binding domain)"/>
    <property type="match status" value="1"/>
</dbReference>